<dbReference type="AlphaFoldDB" id="A0A377D3K6"/>
<dbReference type="Proteomes" id="UP000254052">
    <property type="component" value="Unassembled WGS sequence"/>
</dbReference>
<gene>
    <name evidence="1" type="primary">ydbH_4</name>
    <name evidence="1" type="ORF">NCTC9962_06313</name>
</gene>
<organism evidence="1 2">
    <name type="scientific">Escherichia coli</name>
    <dbReference type="NCBI Taxonomy" id="562"/>
    <lineage>
        <taxon>Bacteria</taxon>
        <taxon>Pseudomonadati</taxon>
        <taxon>Pseudomonadota</taxon>
        <taxon>Gammaproteobacteria</taxon>
        <taxon>Enterobacterales</taxon>
        <taxon>Enterobacteriaceae</taxon>
        <taxon>Escherichia</taxon>
    </lineage>
</organism>
<name>A0A377D3K6_ECOLX</name>
<accession>A0A377D3K6</accession>
<protein>
    <submittedName>
        <fullName evidence="1">Protein</fullName>
    </submittedName>
</protein>
<evidence type="ECO:0000313" key="1">
    <source>
        <dbReference type="EMBL" id="STM14903.1"/>
    </source>
</evidence>
<dbReference type="InterPro" id="IPR021730">
    <property type="entry name" value="YdbH"/>
</dbReference>
<proteinExistence type="predicted"/>
<dbReference type="Pfam" id="PF11739">
    <property type="entry name" value="YdbH-like"/>
    <property type="match status" value="1"/>
</dbReference>
<evidence type="ECO:0000313" key="2">
    <source>
        <dbReference type="Proteomes" id="UP000254052"/>
    </source>
</evidence>
<reference evidence="1 2" key="1">
    <citation type="submission" date="2018-06" db="EMBL/GenBank/DDBJ databases">
        <authorList>
            <consortium name="Pathogen Informatics"/>
            <person name="Doyle S."/>
        </authorList>
    </citation>
    <scope>NUCLEOTIDE SEQUENCE [LARGE SCALE GENOMIC DNA]</scope>
    <source>
        <strain evidence="1 2">NCTC9962</strain>
    </source>
</reference>
<sequence length="160" mass="17389">MLARDNGDPLLDLPWQITRQQLTVSDGRWSWPYAGFPLSGRLGVKVDNWQAGLENALVSGRLSVLTQGQAGKGNAVLNFGPGKLSMDNSQLPLQLTGEAKQADLILYARLPAQLSGSLSDPTLTFEPGALLRSKGRVIDSLDIDEIRWAFSGCKSHPTWC</sequence>
<dbReference type="EMBL" id="UGED01000017">
    <property type="protein sequence ID" value="STM14903.1"/>
    <property type="molecule type" value="Genomic_DNA"/>
</dbReference>